<dbReference type="EMBL" id="AOLZ01000012">
    <property type="protein sequence ID" value="EMA37376.1"/>
    <property type="molecule type" value="Genomic_DNA"/>
</dbReference>
<proteinExistence type="predicted"/>
<evidence type="ECO:0000313" key="4">
    <source>
        <dbReference type="Proteomes" id="UP000011555"/>
    </source>
</evidence>
<dbReference type="PATRIC" id="fig|358396.7.peg.151"/>
<dbReference type="AlphaFoldDB" id="M0LV74"/>
<dbReference type="KEGG" id="hlc:CHINAEXTREME20565"/>
<feature type="region of interest" description="Disordered" evidence="1">
    <location>
        <begin position="1"/>
        <end position="21"/>
    </location>
</feature>
<geneLocation type="plasmid" evidence="2">
    <name>pHLAJ5I</name>
</geneLocation>
<evidence type="ECO:0000313" key="5">
    <source>
        <dbReference type="Proteomes" id="UP000186547"/>
    </source>
</evidence>
<name>M0LV74_NATLA</name>
<sequence>MGDEPVGDDDESLDETESRNVTLKRRTLRALEEEYPHALDDPERVRAAIHDALETGDSSADETEE</sequence>
<dbReference type="EMBL" id="CP019286">
    <property type="protein sequence ID" value="APX00206.1"/>
    <property type="molecule type" value="Genomic_DNA"/>
</dbReference>
<reference evidence="2" key="3">
    <citation type="submission" date="2017-01" db="EMBL/GenBank/DDBJ databases">
        <authorList>
            <person name="Mah S.A."/>
            <person name="Swanson W.J."/>
            <person name="Moy G.W."/>
            <person name="Vacquier V.D."/>
        </authorList>
    </citation>
    <scope>NUCLEOTIDE SEQUENCE</scope>
    <source>
        <strain evidence="2">AJ5</strain>
        <plasmid evidence="2">pHLAJ5I</plasmid>
    </source>
</reference>
<dbReference type="GeneID" id="30923571"/>
<feature type="compositionally biased region" description="Acidic residues" evidence="1">
    <location>
        <begin position="1"/>
        <end position="15"/>
    </location>
</feature>
<keyword evidence="4" id="KW-1185">Reference proteome</keyword>
<dbReference type="Proteomes" id="UP000186547">
    <property type="component" value="Plasmid pHLAJ5I"/>
</dbReference>
<organism evidence="3 4">
    <name type="scientific">Natronobacterium lacisalsi AJ5</name>
    <dbReference type="NCBI Taxonomy" id="358396"/>
    <lineage>
        <taxon>Archaea</taxon>
        <taxon>Methanobacteriati</taxon>
        <taxon>Methanobacteriota</taxon>
        <taxon>Stenosarchaea group</taxon>
        <taxon>Halobacteria</taxon>
        <taxon>Halobacteriales</taxon>
        <taxon>Natrialbaceae</taxon>
        <taxon>Natronobacterium</taxon>
    </lineage>
</organism>
<evidence type="ECO:0000313" key="3">
    <source>
        <dbReference type="EMBL" id="EMA37376.1"/>
    </source>
</evidence>
<reference evidence="3 4" key="2">
    <citation type="journal article" date="2014" name="PLoS Genet.">
        <title>Phylogenetically driven sequencing of extremely halophilic archaea reveals strategies for static and dynamic osmo-response.</title>
        <authorList>
            <person name="Becker E.A."/>
            <person name="Seitzer P.M."/>
            <person name="Tritt A."/>
            <person name="Larsen D."/>
            <person name="Krusor M."/>
            <person name="Yao A.I."/>
            <person name="Wu D."/>
            <person name="Madern D."/>
            <person name="Eisen J.A."/>
            <person name="Darling A.E."/>
            <person name="Facciotti M.T."/>
        </authorList>
    </citation>
    <scope>NUCLEOTIDE SEQUENCE [LARGE SCALE GENOMIC DNA]</scope>
    <source>
        <strain evidence="3 4">AJ5</strain>
    </source>
</reference>
<evidence type="ECO:0000313" key="2">
    <source>
        <dbReference type="EMBL" id="APX00206.1"/>
    </source>
</evidence>
<geneLocation type="plasmid" evidence="5">
    <name>phlaj5i</name>
</geneLocation>
<dbReference type="Proteomes" id="UP000011555">
    <property type="component" value="Unassembled WGS sequence"/>
</dbReference>
<accession>M0LV74</accession>
<gene>
    <name evidence="3" type="ORF">C445_00766</name>
    <name evidence="2" type="ORF">CHINAEXTREME_20565</name>
</gene>
<evidence type="ECO:0000256" key="1">
    <source>
        <dbReference type="SAM" id="MobiDB-lite"/>
    </source>
</evidence>
<dbReference type="RefSeq" id="WP_007139915.1">
    <property type="nucleotide sequence ID" value="NZ_AOLZ01000012.1"/>
</dbReference>
<protein>
    <submittedName>
        <fullName evidence="3">Uncharacterized protein</fullName>
    </submittedName>
</protein>
<keyword evidence="2" id="KW-0614">Plasmid</keyword>
<reference evidence="2 5" key="1">
    <citation type="journal article" date="2011" name="J. Bacteriol.">
        <title>Genome sequence of Halobiforma lacisalsi AJ5, an extremely halophilic archaeon which harbors a bop gene.</title>
        <authorList>
            <person name="Jiang X."/>
            <person name="Wang S."/>
            <person name="Cheng H."/>
            <person name="Huo Y."/>
            <person name="Zhang X."/>
            <person name="Zhu X."/>
            <person name="Han X."/>
            <person name="Ni P."/>
            <person name="Wu M."/>
        </authorList>
    </citation>
    <scope>NUCLEOTIDE SEQUENCE [LARGE SCALE GENOMIC DNA]</scope>
    <source>
        <strain evidence="2 5">AJ5</strain>
        <plasmid evidence="2">pHLAJ5I</plasmid>
        <plasmid evidence="5">phlaj5i</plasmid>
    </source>
</reference>